<dbReference type="InterPro" id="IPR024623">
    <property type="entry name" value="YtxH"/>
</dbReference>
<feature type="coiled-coil region" evidence="1">
    <location>
        <begin position="68"/>
        <end position="128"/>
    </location>
</feature>
<evidence type="ECO:0000256" key="2">
    <source>
        <dbReference type="SAM" id="Phobius"/>
    </source>
</evidence>
<keyword evidence="2" id="KW-0812">Transmembrane</keyword>
<feature type="transmembrane region" description="Helical" evidence="2">
    <location>
        <begin position="20"/>
        <end position="42"/>
    </location>
</feature>
<evidence type="ECO:0008006" key="5">
    <source>
        <dbReference type="Google" id="ProtNLM"/>
    </source>
</evidence>
<gene>
    <name evidence="3" type="ORF">GM920_16250</name>
</gene>
<accession>A0ABR6EYW2</accession>
<protein>
    <recommendedName>
        <fullName evidence="5">YtxH domain-containing protein</fullName>
    </recommendedName>
</protein>
<keyword evidence="4" id="KW-1185">Reference proteome</keyword>
<organism evidence="3 4">
    <name type="scientific">Pedobacter gandavensis</name>
    <dbReference type="NCBI Taxonomy" id="2679963"/>
    <lineage>
        <taxon>Bacteria</taxon>
        <taxon>Pseudomonadati</taxon>
        <taxon>Bacteroidota</taxon>
        <taxon>Sphingobacteriia</taxon>
        <taxon>Sphingobacteriales</taxon>
        <taxon>Sphingobacteriaceae</taxon>
        <taxon>Pedobacter</taxon>
    </lineage>
</organism>
<sequence length="132" mass="14046">MKYNNYRNALSSLTAQKTDSTLPVVALLAGLAIGAVIGVLFAPQRGADIRTKIADKAKDLTDTAKDKLHLAKRKVLSEADQLAELKDEAIDKAKTKSKEALNAAEGIVDQLKSKAKGLESDAKATAEKVLNS</sequence>
<keyword evidence="2" id="KW-0472">Membrane</keyword>
<dbReference type="EMBL" id="WNXC01000006">
    <property type="protein sequence ID" value="MBB2150450.1"/>
    <property type="molecule type" value="Genomic_DNA"/>
</dbReference>
<comment type="caution">
    <text evidence="3">The sequence shown here is derived from an EMBL/GenBank/DDBJ whole genome shotgun (WGS) entry which is preliminary data.</text>
</comment>
<dbReference type="Pfam" id="PF12732">
    <property type="entry name" value="YtxH"/>
    <property type="match status" value="1"/>
</dbReference>
<evidence type="ECO:0000313" key="4">
    <source>
        <dbReference type="Proteomes" id="UP000636110"/>
    </source>
</evidence>
<dbReference type="RefSeq" id="WP_182959436.1">
    <property type="nucleotide sequence ID" value="NZ_WNXC01000006.1"/>
</dbReference>
<evidence type="ECO:0000313" key="3">
    <source>
        <dbReference type="EMBL" id="MBB2150450.1"/>
    </source>
</evidence>
<keyword evidence="2" id="KW-1133">Transmembrane helix</keyword>
<reference evidence="3 4" key="1">
    <citation type="submission" date="2019-11" db="EMBL/GenBank/DDBJ databases">
        <title>Description of Pedobacter sp. LMG 31462T.</title>
        <authorList>
            <person name="Carlier A."/>
            <person name="Qi S."/>
            <person name="Vandamme P."/>
        </authorList>
    </citation>
    <scope>NUCLEOTIDE SEQUENCE [LARGE SCALE GENOMIC DNA]</scope>
    <source>
        <strain evidence="3 4">LMG 31462</strain>
    </source>
</reference>
<proteinExistence type="predicted"/>
<evidence type="ECO:0000256" key="1">
    <source>
        <dbReference type="SAM" id="Coils"/>
    </source>
</evidence>
<dbReference type="Proteomes" id="UP000636110">
    <property type="component" value="Unassembled WGS sequence"/>
</dbReference>
<keyword evidence="1" id="KW-0175">Coiled coil</keyword>
<name>A0ABR6EYW2_9SPHI</name>